<dbReference type="EMBL" id="GBXM01041898">
    <property type="protein sequence ID" value="JAH66679.1"/>
    <property type="molecule type" value="Transcribed_RNA"/>
</dbReference>
<name>A0A0E9ULE8_ANGAN</name>
<dbReference type="AlphaFoldDB" id="A0A0E9ULE8"/>
<organism evidence="1">
    <name type="scientific">Anguilla anguilla</name>
    <name type="common">European freshwater eel</name>
    <name type="synonym">Muraena anguilla</name>
    <dbReference type="NCBI Taxonomy" id="7936"/>
    <lineage>
        <taxon>Eukaryota</taxon>
        <taxon>Metazoa</taxon>
        <taxon>Chordata</taxon>
        <taxon>Craniata</taxon>
        <taxon>Vertebrata</taxon>
        <taxon>Euteleostomi</taxon>
        <taxon>Actinopterygii</taxon>
        <taxon>Neopterygii</taxon>
        <taxon>Teleostei</taxon>
        <taxon>Anguilliformes</taxon>
        <taxon>Anguillidae</taxon>
        <taxon>Anguilla</taxon>
    </lineage>
</organism>
<protein>
    <submittedName>
        <fullName evidence="1">Uncharacterized protein</fullName>
    </submittedName>
</protein>
<reference evidence="1" key="1">
    <citation type="submission" date="2014-11" db="EMBL/GenBank/DDBJ databases">
        <authorList>
            <person name="Amaro Gonzalez C."/>
        </authorList>
    </citation>
    <scope>NUCLEOTIDE SEQUENCE</scope>
</reference>
<sequence length="37" mass="4292">MMLKDIHYMTKSMWAPLGLGLFFMVWARPLSSSEDNS</sequence>
<accession>A0A0E9ULE8</accession>
<reference evidence="1" key="2">
    <citation type="journal article" date="2015" name="Fish Shellfish Immunol.">
        <title>Early steps in the European eel (Anguilla anguilla)-Vibrio vulnificus interaction in the gills: Role of the RtxA13 toxin.</title>
        <authorList>
            <person name="Callol A."/>
            <person name="Pajuelo D."/>
            <person name="Ebbesson L."/>
            <person name="Teles M."/>
            <person name="MacKenzie S."/>
            <person name="Amaro C."/>
        </authorList>
    </citation>
    <scope>NUCLEOTIDE SEQUENCE</scope>
</reference>
<evidence type="ECO:0000313" key="1">
    <source>
        <dbReference type="EMBL" id="JAH66679.1"/>
    </source>
</evidence>
<proteinExistence type="predicted"/>